<reference evidence="2 3" key="1">
    <citation type="submission" date="2019-10" db="EMBL/GenBank/DDBJ databases">
        <title>Three novel species isolated from a subtropical stream in China.</title>
        <authorList>
            <person name="Lu H."/>
        </authorList>
    </citation>
    <scope>NUCLEOTIDE SEQUENCE [LARGE SCALE GENOMIC DNA]</scope>
    <source>
        <strain evidence="2 3">FT13W</strain>
    </source>
</reference>
<proteinExistence type="predicted"/>
<feature type="transmembrane region" description="Helical" evidence="1">
    <location>
        <begin position="70"/>
        <end position="89"/>
    </location>
</feature>
<feature type="transmembrane region" description="Helical" evidence="1">
    <location>
        <begin position="43"/>
        <end position="63"/>
    </location>
</feature>
<sequence>MSTMNTVSTARLYALRAMYLLVVLGLGSVLWPGIVTPHQPWELARGTVNCMLAAFSLLCLLGLRYPLQMLPVLLWEALWKTLWLLLVPLPQWLNGQLDPATAATAFECAFVVLVYLAIPWRYVHAHYLLKRGTAWRQLRQPCETSD</sequence>
<dbReference type="RefSeq" id="WP_152281428.1">
    <property type="nucleotide sequence ID" value="NZ_WFLI01000003.1"/>
</dbReference>
<feature type="transmembrane region" description="Helical" evidence="1">
    <location>
        <begin position="12"/>
        <end position="31"/>
    </location>
</feature>
<comment type="caution">
    <text evidence="2">The sequence shown here is derived from an EMBL/GenBank/DDBJ whole genome shotgun (WGS) entry which is preliminary data.</text>
</comment>
<keyword evidence="1" id="KW-0472">Membrane</keyword>
<gene>
    <name evidence="2" type="ORF">GCN75_03835</name>
</gene>
<evidence type="ECO:0008006" key="4">
    <source>
        <dbReference type="Google" id="ProtNLM"/>
    </source>
</evidence>
<dbReference type="Proteomes" id="UP000468717">
    <property type="component" value="Unassembled WGS sequence"/>
</dbReference>
<dbReference type="AlphaFoldDB" id="A0A6I1IQ23"/>
<evidence type="ECO:0000256" key="1">
    <source>
        <dbReference type="SAM" id="Phobius"/>
    </source>
</evidence>
<organism evidence="2 3">
    <name type="scientific">Janthinobacterium violaceinigrum</name>
    <dbReference type="NCBI Taxonomy" id="2654252"/>
    <lineage>
        <taxon>Bacteria</taxon>
        <taxon>Pseudomonadati</taxon>
        <taxon>Pseudomonadota</taxon>
        <taxon>Betaproteobacteria</taxon>
        <taxon>Burkholderiales</taxon>
        <taxon>Oxalobacteraceae</taxon>
        <taxon>Janthinobacterium</taxon>
    </lineage>
</organism>
<feature type="transmembrane region" description="Helical" evidence="1">
    <location>
        <begin position="101"/>
        <end position="123"/>
    </location>
</feature>
<accession>A0A6I1IQ23</accession>
<keyword evidence="1" id="KW-1133">Transmembrane helix</keyword>
<keyword evidence="3" id="KW-1185">Reference proteome</keyword>
<keyword evidence="1" id="KW-0812">Transmembrane</keyword>
<name>A0A6I1IQ23_9BURK</name>
<evidence type="ECO:0000313" key="3">
    <source>
        <dbReference type="Proteomes" id="UP000468717"/>
    </source>
</evidence>
<protein>
    <recommendedName>
        <fullName evidence="4">DUF2069 domain-containing protein</fullName>
    </recommendedName>
</protein>
<dbReference type="EMBL" id="WFLI01000003">
    <property type="protein sequence ID" value="KAB8066331.1"/>
    <property type="molecule type" value="Genomic_DNA"/>
</dbReference>
<evidence type="ECO:0000313" key="2">
    <source>
        <dbReference type="EMBL" id="KAB8066331.1"/>
    </source>
</evidence>